<feature type="active site" description="Proton donor" evidence="1">
    <location>
        <position position="71"/>
    </location>
</feature>
<keyword evidence="5" id="KW-1185">Reference proteome</keyword>
<reference evidence="4" key="1">
    <citation type="submission" date="2022-12" db="EMBL/GenBank/DDBJ databases">
        <title>Draft genome assemblies for two species of Escallonia (Escalloniales).</title>
        <authorList>
            <person name="Chanderbali A."/>
            <person name="Dervinis C."/>
            <person name="Anghel I."/>
            <person name="Soltis D."/>
            <person name="Soltis P."/>
            <person name="Zapata F."/>
        </authorList>
    </citation>
    <scope>NUCLEOTIDE SEQUENCE</scope>
    <source>
        <strain evidence="4">UCBG64.0493</strain>
        <tissue evidence="4">Leaf</tissue>
    </source>
</reference>
<dbReference type="InterPro" id="IPR023210">
    <property type="entry name" value="NADP_OxRdtase_dom"/>
</dbReference>
<dbReference type="Pfam" id="PF00248">
    <property type="entry name" value="Aldo_ket_red"/>
    <property type="match status" value="2"/>
</dbReference>
<dbReference type="EMBL" id="JAVXUP010000100">
    <property type="protein sequence ID" value="KAK3038287.1"/>
    <property type="molecule type" value="Genomic_DNA"/>
</dbReference>
<evidence type="ECO:0000256" key="1">
    <source>
        <dbReference type="PIRSR" id="PIRSR000097-1"/>
    </source>
</evidence>
<organism evidence="4 5">
    <name type="scientific">Escallonia herrerae</name>
    <dbReference type="NCBI Taxonomy" id="1293975"/>
    <lineage>
        <taxon>Eukaryota</taxon>
        <taxon>Viridiplantae</taxon>
        <taxon>Streptophyta</taxon>
        <taxon>Embryophyta</taxon>
        <taxon>Tracheophyta</taxon>
        <taxon>Spermatophyta</taxon>
        <taxon>Magnoliopsida</taxon>
        <taxon>eudicotyledons</taxon>
        <taxon>Gunneridae</taxon>
        <taxon>Pentapetalae</taxon>
        <taxon>asterids</taxon>
        <taxon>campanulids</taxon>
        <taxon>Escalloniales</taxon>
        <taxon>Escalloniaceae</taxon>
        <taxon>Escallonia</taxon>
    </lineage>
</organism>
<protein>
    <recommendedName>
        <fullName evidence="3">NADP-dependent oxidoreductase domain-containing protein</fullName>
    </recommendedName>
</protein>
<evidence type="ECO:0000313" key="5">
    <source>
        <dbReference type="Proteomes" id="UP001188597"/>
    </source>
</evidence>
<accession>A0AA88X2D0</accession>
<dbReference type="GO" id="GO:0016491">
    <property type="term" value="F:oxidoreductase activity"/>
    <property type="evidence" value="ECO:0007669"/>
    <property type="project" value="InterPro"/>
</dbReference>
<dbReference type="Proteomes" id="UP001188597">
    <property type="component" value="Unassembled WGS sequence"/>
</dbReference>
<proteinExistence type="predicted"/>
<feature type="domain" description="NADP-dependent oxidoreductase" evidence="3">
    <location>
        <begin position="127"/>
        <end position="233"/>
    </location>
</feature>
<dbReference type="Gene3D" id="3.20.20.100">
    <property type="entry name" value="NADP-dependent oxidoreductase domain"/>
    <property type="match status" value="2"/>
</dbReference>
<sequence>KVRSEESKSKAALDLNMAVIPEITVGSCDKPMPIIGMGTSPHPPLDLETAKAAILEAITAGYRHFDTAFGYQTEEHLAAAVPEAIRLGLIKSRDDLFITTKLFGIFADRDQVVPAIKMSLHSLLKKIVSVEMNPLWQQKELREFCKKNGIHVSAYSPLGASGTSWGDNRIFECDVLKKIAKAKGKTTAQVSLRWVYEQEVSLIVKSYNKERMRENLQIFDWSLTEEESSLISQLPQRKGFTFASIFGNHDVVLELDAGI</sequence>
<dbReference type="AlphaFoldDB" id="A0AA88X2D0"/>
<dbReference type="PIRSF" id="PIRSF000097">
    <property type="entry name" value="AKR"/>
    <property type="match status" value="1"/>
</dbReference>
<evidence type="ECO:0000259" key="3">
    <source>
        <dbReference type="Pfam" id="PF00248"/>
    </source>
</evidence>
<evidence type="ECO:0000313" key="4">
    <source>
        <dbReference type="EMBL" id="KAK3038287.1"/>
    </source>
</evidence>
<feature type="non-terminal residue" evidence="4">
    <location>
        <position position="1"/>
    </location>
</feature>
<dbReference type="PROSITE" id="PS00063">
    <property type="entry name" value="ALDOKETO_REDUCTASE_3"/>
    <property type="match status" value="1"/>
</dbReference>
<name>A0AA88X2D0_9ASTE</name>
<dbReference type="SUPFAM" id="SSF51430">
    <property type="entry name" value="NAD(P)-linked oxidoreductase"/>
    <property type="match status" value="1"/>
</dbReference>
<gene>
    <name evidence="4" type="ORF">RJ639_029875</name>
</gene>
<dbReference type="PANTHER" id="PTHR11732">
    <property type="entry name" value="ALDO/KETO REDUCTASE"/>
    <property type="match status" value="1"/>
</dbReference>
<dbReference type="InterPro" id="IPR036812">
    <property type="entry name" value="NAD(P)_OxRdtase_dom_sf"/>
</dbReference>
<evidence type="ECO:0000256" key="2">
    <source>
        <dbReference type="PIRSR" id="PIRSR000097-3"/>
    </source>
</evidence>
<comment type="caution">
    <text evidence="4">The sequence shown here is derived from an EMBL/GenBank/DDBJ whole genome shotgun (WGS) entry which is preliminary data.</text>
</comment>
<feature type="site" description="Lowers pKa of active site Tyr" evidence="2">
    <location>
        <position position="101"/>
    </location>
</feature>
<dbReference type="InterPro" id="IPR018170">
    <property type="entry name" value="Aldo/ket_reductase_CS"/>
</dbReference>
<dbReference type="InterPro" id="IPR020471">
    <property type="entry name" value="AKR"/>
</dbReference>
<feature type="domain" description="NADP-dependent oxidoreductase" evidence="3">
    <location>
        <begin position="36"/>
        <end position="109"/>
    </location>
</feature>